<dbReference type="Proteomes" id="UP000075881">
    <property type="component" value="Unassembled WGS sequence"/>
</dbReference>
<organism evidence="1 2">
    <name type="scientific">Anopheles christyi</name>
    <dbReference type="NCBI Taxonomy" id="43041"/>
    <lineage>
        <taxon>Eukaryota</taxon>
        <taxon>Metazoa</taxon>
        <taxon>Ecdysozoa</taxon>
        <taxon>Arthropoda</taxon>
        <taxon>Hexapoda</taxon>
        <taxon>Insecta</taxon>
        <taxon>Pterygota</taxon>
        <taxon>Neoptera</taxon>
        <taxon>Endopterygota</taxon>
        <taxon>Diptera</taxon>
        <taxon>Nematocera</taxon>
        <taxon>Culicoidea</taxon>
        <taxon>Culicidae</taxon>
        <taxon>Anophelinae</taxon>
        <taxon>Anopheles</taxon>
    </lineage>
</organism>
<proteinExistence type="predicted"/>
<dbReference type="VEuPathDB" id="VectorBase:ACHR005978"/>
<keyword evidence="2" id="KW-1185">Reference proteome</keyword>
<accession>A0A182K5E3</accession>
<protein>
    <submittedName>
        <fullName evidence="1">Uncharacterized protein</fullName>
    </submittedName>
</protein>
<name>A0A182K5E3_9DIPT</name>
<sequence length="130" mass="14588">RTGSTVRHQHCAKNKTTTVKLITREPYRSGYRTGPVLYSWNGVLVVRERSSVFVSSTATYILVQHPSAPGLASKVAGSAVRPRSSAFRELGSRCPFFFRECASFLRTRWNREKVYPANPFVASTKTPVYS</sequence>
<reference evidence="2" key="1">
    <citation type="submission" date="2013-03" db="EMBL/GenBank/DDBJ databases">
        <title>The Genome Sequence of Anopheles christyi ACHKN1017.</title>
        <authorList>
            <consortium name="The Broad Institute Genomics Platform"/>
            <person name="Neafsey D.E."/>
            <person name="Besansky N."/>
            <person name="Walker B."/>
            <person name="Young S.K."/>
            <person name="Zeng Q."/>
            <person name="Gargeya S."/>
            <person name="Fitzgerald M."/>
            <person name="Haas B."/>
            <person name="Abouelleil A."/>
            <person name="Allen A.W."/>
            <person name="Alvarado L."/>
            <person name="Arachchi H.M."/>
            <person name="Berlin A.M."/>
            <person name="Chapman S.B."/>
            <person name="Gainer-Dewar J."/>
            <person name="Goldberg J."/>
            <person name="Griggs A."/>
            <person name="Gujja S."/>
            <person name="Hansen M."/>
            <person name="Howarth C."/>
            <person name="Imamovic A."/>
            <person name="Ireland A."/>
            <person name="Larimer J."/>
            <person name="McCowan C."/>
            <person name="Murphy C."/>
            <person name="Pearson M."/>
            <person name="Poon T.W."/>
            <person name="Priest M."/>
            <person name="Roberts A."/>
            <person name="Saif S."/>
            <person name="Shea T."/>
            <person name="Sisk P."/>
            <person name="Sykes S."/>
            <person name="Wortman J."/>
            <person name="Nusbaum C."/>
            <person name="Birren B."/>
        </authorList>
    </citation>
    <scope>NUCLEOTIDE SEQUENCE [LARGE SCALE GENOMIC DNA]</scope>
    <source>
        <strain evidence="2">ACHKN1017</strain>
    </source>
</reference>
<evidence type="ECO:0000313" key="2">
    <source>
        <dbReference type="Proteomes" id="UP000075881"/>
    </source>
</evidence>
<dbReference type="AlphaFoldDB" id="A0A182K5E3"/>
<reference evidence="1" key="2">
    <citation type="submission" date="2020-05" db="UniProtKB">
        <authorList>
            <consortium name="EnsemblMetazoa"/>
        </authorList>
    </citation>
    <scope>IDENTIFICATION</scope>
    <source>
        <strain evidence="1">ACHKN1017</strain>
    </source>
</reference>
<dbReference type="EnsemblMetazoa" id="ACHR005978-RA">
    <property type="protein sequence ID" value="ACHR005978-PA"/>
    <property type="gene ID" value="ACHR005978"/>
</dbReference>
<evidence type="ECO:0000313" key="1">
    <source>
        <dbReference type="EnsemblMetazoa" id="ACHR005978-PA"/>
    </source>
</evidence>